<organism evidence="1 2">
    <name type="scientific">Glossina palpalis gambiensis</name>
    <dbReference type="NCBI Taxonomy" id="67801"/>
    <lineage>
        <taxon>Eukaryota</taxon>
        <taxon>Metazoa</taxon>
        <taxon>Ecdysozoa</taxon>
        <taxon>Arthropoda</taxon>
        <taxon>Hexapoda</taxon>
        <taxon>Insecta</taxon>
        <taxon>Pterygota</taxon>
        <taxon>Neoptera</taxon>
        <taxon>Endopterygota</taxon>
        <taxon>Diptera</taxon>
        <taxon>Brachycera</taxon>
        <taxon>Muscomorpha</taxon>
        <taxon>Hippoboscoidea</taxon>
        <taxon>Glossinidae</taxon>
        <taxon>Glossina</taxon>
    </lineage>
</organism>
<proteinExistence type="predicted"/>
<reference evidence="1" key="2">
    <citation type="submission" date="2020-05" db="UniProtKB">
        <authorList>
            <consortium name="EnsemblMetazoa"/>
        </authorList>
    </citation>
    <scope>IDENTIFICATION</scope>
    <source>
        <strain evidence="1">IAEA</strain>
    </source>
</reference>
<dbReference type="EnsemblMetazoa" id="GPPI005791-RA">
    <property type="protein sequence ID" value="GPPI005791-PA"/>
    <property type="gene ID" value="GPPI005791"/>
</dbReference>
<protein>
    <submittedName>
        <fullName evidence="1">Uncharacterized protein</fullName>
    </submittedName>
</protein>
<evidence type="ECO:0000313" key="2">
    <source>
        <dbReference type="Proteomes" id="UP000092460"/>
    </source>
</evidence>
<dbReference type="VEuPathDB" id="VectorBase:GPPI005791"/>
<dbReference type="Proteomes" id="UP000092460">
    <property type="component" value="Unassembled WGS sequence"/>
</dbReference>
<accession>A0A1B0ARF7</accession>
<dbReference type="AlphaFoldDB" id="A0A1B0ARF7"/>
<keyword evidence="2" id="KW-1185">Reference proteome</keyword>
<name>A0A1B0ARF7_9MUSC</name>
<reference evidence="2" key="1">
    <citation type="submission" date="2015-01" db="EMBL/GenBank/DDBJ databases">
        <authorList>
            <person name="Aksoy S."/>
            <person name="Warren W."/>
            <person name="Wilson R.K."/>
        </authorList>
    </citation>
    <scope>NUCLEOTIDE SEQUENCE [LARGE SCALE GENOMIC DNA]</scope>
    <source>
        <strain evidence="2">IAEA</strain>
    </source>
</reference>
<evidence type="ECO:0000313" key="1">
    <source>
        <dbReference type="EnsemblMetazoa" id="GPPI005791-PA"/>
    </source>
</evidence>
<dbReference type="EMBL" id="JXJN01002382">
    <property type="status" value="NOT_ANNOTATED_CDS"/>
    <property type="molecule type" value="Genomic_DNA"/>
</dbReference>
<sequence length="129" mass="14717">MLYYKVVLAVGLAILWLIVNKMQIENCLNVFVAKLNSAELLPREWENIILTHKYTFLGRDVKILHSSKSISNTSKLQRVEKYAVVVRAKILRVHCLTVAYHYIACDGLILSAAIVVVFRNFCIQIQGII</sequence>